<comment type="caution">
    <text evidence="3">The sequence shown here is derived from an EMBL/GenBank/DDBJ whole genome shotgun (WGS) entry which is preliminary data.</text>
</comment>
<feature type="transmembrane region" description="Helical" evidence="2">
    <location>
        <begin position="271"/>
        <end position="289"/>
    </location>
</feature>
<evidence type="ECO:0000256" key="2">
    <source>
        <dbReference type="SAM" id="Phobius"/>
    </source>
</evidence>
<feature type="transmembrane region" description="Helical" evidence="2">
    <location>
        <begin position="240"/>
        <end position="259"/>
    </location>
</feature>
<sequence>MLASEIDTAIEPQNFAELLQSMPAAWTILLGLALVLGLVLWVFGGRLAEKGAMLTGFVLGGLGAAALAAGLSSGVVPAEGAAEEVVQQTSNNGLWVLAIGIGGALAGVLLAWLLFRFWMAATAAVLLALVVPIVAMIWTGNPPPMSSIQGAQEVTLDAMGAGESDPEAERIRERANEEASKAAEDESSEEDSGITKEEVIAKAALFDREQFSSDLQAVWQQQVDEVKLWWQEMAPGSRRFLLAGAGVGAVVGLVLGLILPSVAASLQTAMVGALLILFAGRTLLLKYVPGSEGFMPGSWRAVLLSLGLITLLGVLIQWTLRKKKDDD</sequence>
<keyword evidence="2" id="KW-0472">Membrane</keyword>
<feature type="transmembrane region" description="Helical" evidence="2">
    <location>
        <begin position="24"/>
        <end position="44"/>
    </location>
</feature>
<feature type="compositionally biased region" description="Basic and acidic residues" evidence="1">
    <location>
        <begin position="167"/>
        <end position="184"/>
    </location>
</feature>
<proteinExistence type="predicted"/>
<accession>A0A7X0H8F9</accession>
<dbReference type="Proteomes" id="UP000541810">
    <property type="component" value="Unassembled WGS sequence"/>
</dbReference>
<feature type="transmembrane region" description="Helical" evidence="2">
    <location>
        <begin position="301"/>
        <end position="320"/>
    </location>
</feature>
<dbReference type="RefSeq" id="WP_184678689.1">
    <property type="nucleotide sequence ID" value="NZ_JACHGY010000001.1"/>
</dbReference>
<evidence type="ECO:0000256" key="1">
    <source>
        <dbReference type="SAM" id="MobiDB-lite"/>
    </source>
</evidence>
<evidence type="ECO:0000313" key="3">
    <source>
        <dbReference type="EMBL" id="MBB6431202.1"/>
    </source>
</evidence>
<feature type="transmembrane region" description="Helical" evidence="2">
    <location>
        <begin position="93"/>
        <end position="115"/>
    </location>
</feature>
<keyword evidence="4" id="KW-1185">Reference proteome</keyword>
<dbReference type="AlphaFoldDB" id="A0A7X0H8F9"/>
<dbReference type="EMBL" id="JACHGY010000001">
    <property type="protein sequence ID" value="MBB6431202.1"/>
    <property type="molecule type" value="Genomic_DNA"/>
</dbReference>
<feature type="transmembrane region" description="Helical" evidence="2">
    <location>
        <begin position="51"/>
        <end position="73"/>
    </location>
</feature>
<feature type="region of interest" description="Disordered" evidence="1">
    <location>
        <begin position="159"/>
        <end position="194"/>
    </location>
</feature>
<keyword evidence="2" id="KW-0812">Transmembrane</keyword>
<organism evidence="3 4">
    <name type="scientific">Algisphaera agarilytica</name>
    <dbReference type="NCBI Taxonomy" id="1385975"/>
    <lineage>
        <taxon>Bacteria</taxon>
        <taxon>Pseudomonadati</taxon>
        <taxon>Planctomycetota</taxon>
        <taxon>Phycisphaerae</taxon>
        <taxon>Phycisphaerales</taxon>
        <taxon>Phycisphaeraceae</taxon>
        <taxon>Algisphaera</taxon>
    </lineage>
</organism>
<gene>
    <name evidence="3" type="ORF">HNQ40_003008</name>
</gene>
<reference evidence="3 4" key="1">
    <citation type="submission" date="2020-08" db="EMBL/GenBank/DDBJ databases">
        <title>Genomic Encyclopedia of Type Strains, Phase IV (KMG-IV): sequencing the most valuable type-strain genomes for metagenomic binning, comparative biology and taxonomic classification.</title>
        <authorList>
            <person name="Goeker M."/>
        </authorList>
    </citation>
    <scope>NUCLEOTIDE SEQUENCE [LARGE SCALE GENOMIC DNA]</scope>
    <source>
        <strain evidence="3 4">DSM 103725</strain>
    </source>
</reference>
<protein>
    <submittedName>
        <fullName evidence="3">Uncharacterized protein</fullName>
    </submittedName>
</protein>
<evidence type="ECO:0000313" key="4">
    <source>
        <dbReference type="Proteomes" id="UP000541810"/>
    </source>
</evidence>
<name>A0A7X0H8F9_9BACT</name>
<feature type="transmembrane region" description="Helical" evidence="2">
    <location>
        <begin position="120"/>
        <end position="138"/>
    </location>
</feature>
<keyword evidence="2" id="KW-1133">Transmembrane helix</keyword>